<dbReference type="AlphaFoldDB" id="A0AAV2SXS9"/>
<comment type="caution">
    <text evidence="4">The sequence shown here is derived from an EMBL/GenBank/DDBJ whole genome shotgun (WGS) entry which is preliminary data.</text>
</comment>
<evidence type="ECO:0000256" key="2">
    <source>
        <dbReference type="ARBA" id="ARBA00022694"/>
    </source>
</evidence>
<evidence type="ECO:0000256" key="1">
    <source>
        <dbReference type="ARBA" id="ARBA00005736"/>
    </source>
</evidence>
<dbReference type="GO" id="GO:0000379">
    <property type="term" value="P:tRNA-type intron splice site recognition and cleavage"/>
    <property type="evidence" value="ECO:0007669"/>
    <property type="project" value="TreeGrafter"/>
</dbReference>
<dbReference type="Pfam" id="PF12928">
    <property type="entry name" value="tRNA_int_end_N2"/>
    <property type="match status" value="1"/>
</dbReference>
<protein>
    <recommendedName>
        <fullName evidence="3">tRNA-splicing endonuclease subunit Sen54 N-terminal domain-containing protein</fullName>
    </recommendedName>
</protein>
<feature type="domain" description="tRNA-splicing endonuclease subunit Sen54 N-terminal" evidence="3">
    <location>
        <begin position="58"/>
        <end position="112"/>
    </location>
</feature>
<organism evidence="4 5">
    <name type="scientific">Calicophoron daubneyi</name>
    <name type="common">Rumen fluke</name>
    <name type="synonym">Paramphistomum daubneyi</name>
    <dbReference type="NCBI Taxonomy" id="300641"/>
    <lineage>
        <taxon>Eukaryota</taxon>
        <taxon>Metazoa</taxon>
        <taxon>Spiralia</taxon>
        <taxon>Lophotrochozoa</taxon>
        <taxon>Platyhelminthes</taxon>
        <taxon>Trematoda</taxon>
        <taxon>Digenea</taxon>
        <taxon>Plagiorchiida</taxon>
        <taxon>Pronocephalata</taxon>
        <taxon>Paramphistomoidea</taxon>
        <taxon>Paramphistomidae</taxon>
        <taxon>Calicophoron</taxon>
    </lineage>
</organism>
<dbReference type="InterPro" id="IPR024337">
    <property type="entry name" value="tRNA_splic_suSen54"/>
</dbReference>
<dbReference type="EMBL" id="CAXLJL010000057">
    <property type="protein sequence ID" value="CAL5129972.1"/>
    <property type="molecule type" value="Genomic_DNA"/>
</dbReference>
<name>A0AAV2SXS9_CALDB</name>
<dbReference type="Proteomes" id="UP001497525">
    <property type="component" value="Unassembled WGS sequence"/>
</dbReference>
<evidence type="ECO:0000313" key="5">
    <source>
        <dbReference type="Proteomes" id="UP001497525"/>
    </source>
</evidence>
<dbReference type="PANTHER" id="PTHR21027">
    <property type="entry name" value="TRNA-SPLICING ENDONUCLEASE SUBUNIT SEN54"/>
    <property type="match status" value="1"/>
</dbReference>
<dbReference type="GO" id="GO:0000214">
    <property type="term" value="C:tRNA-intron endonuclease complex"/>
    <property type="evidence" value="ECO:0007669"/>
    <property type="project" value="TreeGrafter"/>
</dbReference>
<keyword evidence="2" id="KW-0819">tRNA processing</keyword>
<dbReference type="PANTHER" id="PTHR21027:SF1">
    <property type="entry name" value="TRNA-SPLICING ENDONUCLEASE SUBUNIT SEN54"/>
    <property type="match status" value="1"/>
</dbReference>
<dbReference type="InterPro" id="IPR024336">
    <property type="entry name" value="tRNA_splic_suSen54_N"/>
</dbReference>
<reference evidence="4" key="1">
    <citation type="submission" date="2024-06" db="EMBL/GenBank/DDBJ databases">
        <authorList>
            <person name="Liu X."/>
            <person name="Lenzi L."/>
            <person name="Haldenby T S."/>
            <person name="Uol C."/>
        </authorList>
    </citation>
    <scope>NUCLEOTIDE SEQUENCE</scope>
</reference>
<evidence type="ECO:0000313" key="4">
    <source>
        <dbReference type="EMBL" id="CAL5129972.1"/>
    </source>
</evidence>
<gene>
    <name evidence="4" type="ORF">CDAUBV1_LOCUS1424</name>
</gene>
<accession>A0AAV2SXS9</accession>
<proteinExistence type="inferred from homology"/>
<evidence type="ECO:0000259" key="3">
    <source>
        <dbReference type="Pfam" id="PF12928"/>
    </source>
</evidence>
<sequence>MTSFLIGKILSIHADKVNFPPDDHRRNRKCLCKSVSDPELESTRLRFNATLLQEHANAPARMSHGVLDNNVVRLTKLRGKYFRFLGVCIEGKSYLCPEEAVFLAEGNRLQVWDKGLPLSVQQLYDQLFDEPTYHQYLIYARLSRLGFALIKRTLLPKPTKYVRTSKKHGIPPQSVTVSACVNTLSSPLKSADIISDLNSIANPKEVNCLTALDSVYTNQELMTTLQSTLRPHSRKVFENTCPEFIYDAYSRSGTENEYLIHFSKRHPFEPDLIISKRSPTETYPDISEEDFIPHGLNPSTRVILSVVDGGDMSFHSIVAFNIPTLRFNENYTVDFCSSVLLGMIANCQQVTLLGCHYGMHKGERTRHLRVIADCMFLNETKHF</sequence>
<comment type="similarity">
    <text evidence="1">Belongs to the SEN54 family.</text>
</comment>